<organism evidence="18 19">
    <name type="scientific">Flavobacterium branchiophilum</name>
    <dbReference type="NCBI Taxonomy" id="55197"/>
    <lineage>
        <taxon>Bacteria</taxon>
        <taxon>Pseudomonadati</taxon>
        <taxon>Bacteroidota</taxon>
        <taxon>Flavobacteriia</taxon>
        <taxon>Flavobacteriales</taxon>
        <taxon>Flavobacteriaceae</taxon>
        <taxon>Flavobacterium</taxon>
    </lineage>
</organism>
<evidence type="ECO:0000256" key="6">
    <source>
        <dbReference type="ARBA" id="ARBA00022619"/>
    </source>
</evidence>
<comment type="cofactor">
    <cofactor evidence="13 16">
        <name>Zn(2+)</name>
        <dbReference type="ChEBI" id="CHEBI:29105"/>
    </cofactor>
    <text evidence="13 16">Binds 1 zinc ion.</text>
</comment>
<dbReference type="SUPFAM" id="SSF53597">
    <property type="entry name" value="Dihydrofolate reductase-like"/>
    <property type="match status" value="1"/>
</dbReference>
<dbReference type="PANTHER" id="PTHR38011">
    <property type="entry name" value="DIHYDROFOLATE REDUCTASE FAMILY PROTEIN (AFU_ORTHOLOGUE AFUA_8G06820)"/>
    <property type="match status" value="1"/>
</dbReference>
<evidence type="ECO:0000256" key="2">
    <source>
        <dbReference type="ARBA" id="ARBA00004882"/>
    </source>
</evidence>
<keyword evidence="11 13" id="KW-0560">Oxidoreductase</keyword>
<evidence type="ECO:0000256" key="7">
    <source>
        <dbReference type="ARBA" id="ARBA00022723"/>
    </source>
</evidence>
<dbReference type="CDD" id="cd01284">
    <property type="entry name" value="Riboflavin_deaminase-reductase"/>
    <property type="match status" value="1"/>
</dbReference>
<feature type="binding site" evidence="16">
    <location>
        <position position="119"/>
    </location>
    <ligand>
        <name>Zn(2+)</name>
        <dbReference type="ChEBI" id="CHEBI:29105"/>
        <note>catalytic</note>
    </ligand>
</feature>
<feature type="binding site" evidence="16">
    <location>
        <position position="128"/>
    </location>
    <ligand>
        <name>Zn(2+)</name>
        <dbReference type="ChEBI" id="CHEBI:29105"/>
        <note>catalytic</note>
    </ligand>
</feature>
<keyword evidence="10 13" id="KW-0521">NADP</keyword>
<comment type="function">
    <text evidence="1 13">Converts 2,5-diamino-6-(ribosylamino)-4(3h)-pyrimidinone 5'-phosphate into 5-amino-6-(ribosylamino)-2,4(1h,3h)-pyrimidinedione 5'-phosphate.</text>
</comment>
<keyword evidence="7 13" id="KW-0479">Metal-binding</keyword>
<comment type="similarity">
    <text evidence="5 13">In the C-terminal section; belongs to the HTP reductase family.</text>
</comment>
<dbReference type="FunFam" id="3.40.140.10:FF:000025">
    <property type="entry name" value="Riboflavin biosynthesis protein RibD"/>
    <property type="match status" value="1"/>
</dbReference>
<feature type="binding site" evidence="15">
    <location>
        <position position="318"/>
    </location>
    <ligand>
        <name>substrate</name>
    </ligand>
</feature>
<feature type="binding site" evidence="15">
    <location>
        <position position="198"/>
    </location>
    <ligand>
        <name>NADP(+)</name>
        <dbReference type="ChEBI" id="CHEBI:58349"/>
    </ligand>
</feature>
<dbReference type="InterPro" id="IPR016192">
    <property type="entry name" value="APOBEC/CMP_deaminase_Zn-bd"/>
</dbReference>
<dbReference type="PANTHER" id="PTHR38011:SF7">
    <property type="entry name" value="2,5-DIAMINO-6-RIBOSYLAMINO-4(3H)-PYRIMIDINONE 5'-PHOSPHATE REDUCTASE"/>
    <property type="match status" value="1"/>
</dbReference>
<dbReference type="GO" id="GO:0008835">
    <property type="term" value="F:diaminohydroxyphosphoribosylaminopyrimidine deaminase activity"/>
    <property type="evidence" value="ECO:0007669"/>
    <property type="project" value="UniProtKB-EC"/>
</dbReference>
<dbReference type="UniPathway" id="UPA00275">
    <property type="reaction ID" value="UER00401"/>
</dbReference>
<dbReference type="SUPFAM" id="SSF53927">
    <property type="entry name" value="Cytidine deaminase-like"/>
    <property type="match status" value="1"/>
</dbReference>
<feature type="binding site" evidence="16">
    <location>
        <position position="92"/>
    </location>
    <ligand>
        <name>Zn(2+)</name>
        <dbReference type="ChEBI" id="CHEBI:29105"/>
        <note>catalytic</note>
    </ligand>
</feature>
<evidence type="ECO:0000259" key="17">
    <source>
        <dbReference type="PROSITE" id="PS51747"/>
    </source>
</evidence>
<feature type="binding site" evidence="15">
    <location>
        <position position="247"/>
    </location>
    <ligand>
        <name>NADP(+)</name>
        <dbReference type="ChEBI" id="CHEBI:58349"/>
    </ligand>
</feature>
<evidence type="ECO:0000256" key="12">
    <source>
        <dbReference type="ARBA" id="ARBA00023268"/>
    </source>
</evidence>
<dbReference type="EC" id="3.5.4.26" evidence="13"/>
<name>A0A543G4H7_9FLAO</name>
<dbReference type="InterPro" id="IPR024072">
    <property type="entry name" value="DHFR-like_dom_sf"/>
</dbReference>
<comment type="similarity">
    <text evidence="4 13">In the N-terminal section; belongs to the cytidine and deoxycytidylate deaminase family.</text>
</comment>
<reference evidence="18 19" key="1">
    <citation type="submission" date="2019-06" db="EMBL/GenBank/DDBJ databases">
        <title>Genomic Encyclopedia of Archaeal and Bacterial Type Strains, Phase II (KMG-II): from individual species to whole genera.</title>
        <authorList>
            <person name="Goeker M."/>
        </authorList>
    </citation>
    <scope>NUCLEOTIDE SEQUENCE [LARGE SCALE GENOMIC DNA]</scope>
    <source>
        <strain evidence="18 19">DSM 24789</strain>
    </source>
</reference>
<evidence type="ECO:0000256" key="15">
    <source>
        <dbReference type="PIRSR" id="PIRSR006769-2"/>
    </source>
</evidence>
<dbReference type="PROSITE" id="PS51747">
    <property type="entry name" value="CYT_DCMP_DEAMINASES_2"/>
    <property type="match status" value="1"/>
</dbReference>
<dbReference type="AlphaFoldDB" id="A0A543G4H7"/>
<feature type="binding site" evidence="15">
    <location>
        <position position="231"/>
    </location>
    <ligand>
        <name>substrate</name>
    </ligand>
</feature>
<feature type="binding site" evidence="15">
    <location>
        <position position="251"/>
    </location>
    <ligand>
        <name>substrate</name>
    </ligand>
</feature>
<keyword evidence="9 13" id="KW-0862">Zinc</keyword>
<proteinExistence type="inferred from homology"/>
<dbReference type="PIRSF" id="PIRSF006769">
    <property type="entry name" value="RibD"/>
    <property type="match status" value="1"/>
</dbReference>
<evidence type="ECO:0000256" key="1">
    <source>
        <dbReference type="ARBA" id="ARBA00002151"/>
    </source>
</evidence>
<dbReference type="InterPro" id="IPR002734">
    <property type="entry name" value="RibDG_C"/>
</dbReference>
<evidence type="ECO:0000256" key="4">
    <source>
        <dbReference type="ARBA" id="ARBA00005259"/>
    </source>
</evidence>
<dbReference type="InterPro" id="IPR004794">
    <property type="entry name" value="Eubact_RibD"/>
</dbReference>
<sequence length="380" mass="43144">MTKITNFAKRKRHQQQVCTSKHHFIKKRLLIDGCKTIHFIRMKTHEKYMNRCVQLAQRGLGTTYPNPLVGSVIVFEDRIIGEGWHQKAGEAHAEVMAIQSVKNTELLSKATIYVSLEPCSHFGKTPPCADLIIAKKIPNIVIGTVDPFAKVSGNGIKKLVEAGRNVTVGVLEKACNALNKRFFLFHKRHRPYIILKWAESRDGFLAPAHQELGQPVWITNEMSRQWVHKWRTEEQSILVGTQTVLMDNPQLTARDWTGNQPIRIALDQKQRIPATSNIMDGAAPTIIITANDLDFSQSIAPQMAHFLYQKNIQSVIIEGGLQTLNTFIEANLWDEARIFKGTTIFGKGTKAPYLNTIHFEKQYILEDELLIGYNHDSNHF</sequence>
<evidence type="ECO:0000256" key="3">
    <source>
        <dbReference type="ARBA" id="ARBA00004910"/>
    </source>
</evidence>
<dbReference type="NCBIfam" id="TIGR00326">
    <property type="entry name" value="eubact_ribD"/>
    <property type="match status" value="1"/>
</dbReference>
<comment type="catalytic activity">
    <reaction evidence="13">
        <text>5-amino-6-(5-phospho-D-ribitylamino)uracil + NADP(+) = 5-amino-6-(5-phospho-D-ribosylamino)uracil + NADPH + H(+)</text>
        <dbReference type="Rhea" id="RHEA:17845"/>
        <dbReference type="ChEBI" id="CHEBI:15378"/>
        <dbReference type="ChEBI" id="CHEBI:57783"/>
        <dbReference type="ChEBI" id="CHEBI:58349"/>
        <dbReference type="ChEBI" id="CHEBI:58421"/>
        <dbReference type="ChEBI" id="CHEBI:58453"/>
        <dbReference type="EC" id="1.1.1.193"/>
    </reaction>
</comment>
<dbReference type="InterPro" id="IPR002125">
    <property type="entry name" value="CMP_dCMP_dom"/>
</dbReference>
<dbReference type="InterPro" id="IPR016193">
    <property type="entry name" value="Cytidine_deaminase-like"/>
</dbReference>
<dbReference type="EC" id="1.1.1.193" evidence="13"/>
<dbReference type="Gene3D" id="3.40.430.10">
    <property type="entry name" value="Dihydrofolate Reductase, subunit A"/>
    <property type="match status" value="1"/>
</dbReference>
<dbReference type="GO" id="GO:0009231">
    <property type="term" value="P:riboflavin biosynthetic process"/>
    <property type="evidence" value="ECO:0007669"/>
    <property type="project" value="UniProtKB-UniPathway"/>
</dbReference>
<dbReference type="PROSITE" id="PS00903">
    <property type="entry name" value="CYT_DCMP_DEAMINASES_1"/>
    <property type="match status" value="1"/>
</dbReference>
<dbReference type="InterPro" id="IPR050765">
    <property type="entry name" value="Riboflavin_Biosynth_HTPR"/>
</dbReference>
<comment type="pathway">
    <text evidence="2 13">Cofactor biosynthesis; riboflavin biosynthesis; 5-amino-6-(D-ribitylamino)uracil from GTP: step 2/4.</text>
</comment>
<keyword evidence="6 13" id="KW-0686">Riboflavin biosynthesis</keyword>
<evidence type="ECO:0000256" key="11">
    <source>
        <dbReference type="ARBA" id="ARBA00023002"/>
    </source>
</evidence>
<keyword evidence="8 13" id="KW-0378">Hydrolase</keyword>
<evidence type="ECO:0000256" key="10">
    <source>
        <dbReference type="ARBA" id="ARBA00022857"/>
    </source>
</evidence>
<keyword evidence="12" id="KW-0511">Multifunctional enzyme</keyword>
<dbReference type="EMBL" id="VFPJ01000001">
    <property type="protein sequence ID" value="TQM41003.1"/>
    <property type="molecule type" value="Genomic_DNA"/>
</dbReference>
<evidence type="ECO:0000256" key="5">
    <source>
        <dbReference type="ARBA" id="ARBA00007417"/>
    </source>
</evidence>
<evidence type="ECO:0000256" key="9">
    <source>
        <dbReference type="ARBA" id="ARBA00022833"/>
    </source>
</evidence>
<feature type="binding site" evidence="15">
    <location>
        <position position="243"/>
    </location>
    <ligand>
        <name>NADP(+)</name>
        <dbReference type="ChEBI" id="CHEBI:58349"/>
    </ligand>
</feature>
<comment type="caution">
    <text evidence="18">The sequence shown here is derived from an EMBL/GenBank/DDBJ whole genome shotgun (WGS) entry which is preliminary data.</text>
</comment>
<comment type="catalytic activity">
    <reaction evidence="13">
        <text>2,5-diamino-6-hydroxy-4-(5-phosphoribosylamino)-pyrimidine + H2O + H(+) = 5-amino-6-(5-phospho-D-ribosylamino)uracil + NH4(+)</text>
        <dbReference type="Rhea" id="RHEA:21868"/>
        <dbReference type="ChEBI" id="CHEBI:15377"/>
        <dbReference type="ChEBI" id="CHEBI:15378"/>
        <dbReference type="ChEBI" id="CHEBI:28938"/>
        <dbReference type="ChEBI" id="CHEBI:58453"/>
        <dbReference type="ChEBI" id="CHEBI:58614"/>
        <dbReference type="EC" id="3.5.4.26"/>
    </reaction>
</comment>
<evidence type="ECO:0000313" key="19">
    <source>
        <dbReference type="Proteomes" id="UP000320773"/>
    </source>
</evidence>
<feature type="binding site" evidence="15">
    <location>
        <position position="217"/>
    </location>
    <ligand>
        <name>NADP(+)</name>
        <dbReference type="ChEBI" id="CHEBI:58349"/>
    </ligand>
</feature>
<protein>
    <recommendedName>
        <fullName evidence="13">Riboflavin biosynthesis protein RibD</fullName>
    </recommendedName>
    <domain>
        <recommendedName>
            <fullName evidence="13">Diaminohydroxyphosphoribosylaminopyrimidine deaminase</fullName>
            <shortName evidence="13">DRAP deaminase</shortName>
            <ecNumber evidence="13">3.5.4.26</ecNumber>
        </recommendedName>
        <alternativeName>
            <fullName evidence="13">Riboflavin-specific deaminase</fullName>
        </alternativeName>
    </domain>
    <domain>
        <recommendedName>
            <fullName evidence="13">5-amino-6-(5-phosphoribosylamino)uracil reductase</fullName>
            <ecNumber evidence="13">1.1.1.193</ecNumber>
        </recommendedName>
        <alternativeName>
            <fullName evidence="13">HTP reductase</fullName>
        </alternativeName>
    </domain>
</protein>
<evidence type="ECO:0000256" key="16">
    <source>
        <dbReference type="PIRSR" id="PIRSR006769-3"/>
    </source>
</evidence>
<dbReference type="Gene3D" id="3.40.140.10">
    <property type="entry name" value="Cytidine Deaminase, domain 2"/>
    <property type="match status" value="1"/>
</dbReference>
<dbReference type="GO" id="GO:0008270">
    <property type="term" value="F:zinc ion binding"/>
    <property type="evidence" value="ECO:0007669"/>
    <property type="project" value="InterPro"/>
</dbReference>
<comment type="pathway">
    <text evidence="3 13">Cofactor biosynthesis; riboflavin biosynthesis; 5-amino-6-(D-ribitylamino)uracil from GTP: step 3/4.</text>
</comment>
<feature type="active site" description="Proton donor" evidence="14">
    <location>
        <position position="94"/>
    </location>
</feature>
<evidence type="ECO:0000256" key="8">
    <source>
        <dbReference type="ARBA" id="ARBA00022801"/>
    </source>
</evidence>
<dbReference type="Pfam" id="PF01872">
    <property type="entry name" value="RibD_C"/>
    <property type="match status" value="1"/>
</dbReference>
<accession>A0A543G4H7</accession>
<gene>
    <name evidence="18" type="ORF">BC670_1933</name>
</gene>
<dbReference type="GO" id="GO:0008703">
    <property type="term" value="F:5-amino-6-(5-phosphoribosylamino)uracil reductase activity"/>
    <property type="evidence" value="ECO:0007669"/>
    <property type="project" value="UniProtKB-EC"/>
</dbReference>
<dbReference type="Pfam" id="PF00383">
    <property type="entry name" value="dCMP_cyt_deam_1"/>
    <property type="match status" value="1"/>
</dbReference>
<dbReference type="Proteomes" id="UP000320773">
    <property type="component" value="Unassembled WGS sequence"/>
</dbReference>
<evidence type="ECO:0000313" key="18">
    <source>
        <dbReference type="EMBL" id="TQM41003.1"/>
    </source>
</evidence>
<evidence type="ECO:0000256" key="14">
    <source>
        <dbReference type="PIRSR" id="PIRSR006769-1"/>
    </source>
</evidence>
<evidence type="ECO:0000256" key="13">
    <source>
        <dbReference type="PIRNR" id="PIRNR006769"/>
    </source>
</evidence>
<feature type="domain" description="CMP/dCMP-type deaminase" evidence="17">
    <location>
        <begin position="43"/>
        <end position="167"/>
    </location>
</feature>
<feature type="binding site" evidence="15">
    <location>
        <position position="254"/>
    </location>
    <ligand>
        <name>substrate</name>
    </ligand>
</feature>